<sequence length="655" mass="75808">MLNQGKSCGIGPPVHLWFAESLGSMELNQNDKNSHFVIVTCNETVERNDPDYEEYDKSMMPHNLPQEIEHLESQKKPNLEETEVVNLENEEDVKETRISIHLEAEQKEKLVELPRQYIDVFAWSYDDMLGLISDIVHVDCLPILPDRRWLENIILVPQKNGKIRICVDYRDLDKAIPKDDFPLPNIHILIDNCTKDELQSFVDCFAGIKEYLSNPPVSVPPEPGKPLLIYLSVLDNAFDFVLGQHDKTRRKEQAIYYLSKKFKPSEAKYTLIEHTCCALTWISQKLKHYMSAYTMHLISQLDPLKYIFQKPMLTEKLAKWKILLSEFDIVYITQKAIKGQALADYHAENLVDEDYESLTTYFLDEEVLFAGEDIAESYPGWRMFLDEAANFKGVRIEVVLISKFGQHYPASPNIRLPCTHNMDEYEACILRIRMAVEMNAKELLVTGDCDLLIHQVQGEWSTKNVKILLYPHCVKEICKKFTKIDFKHVPRIQNEFVDAFANLSSMIQHPDKNYTDLIEVEAGAFSHIHEQEVITFIWRNIICRFSLPKEISCDNGPQFTGRRTTEFFEKWHIKRILSTAYHPASNGQAESFNKTILNIMKKELEEVKGLWPEILPEVLWAHKTTPKMSTGDTPYSLIYGTETVIPIKVGEPSMR</sequence>
<evidence type="ECO:0000313" key="1">
    <source>
        <dbReference type="Proteomes" id="UP000790787"/>
    </source>
</evidence>
<reference evidence="2" key="2">
    <citation type="submission" date="2025-08" db="UniProtKB">
        <authorList>
            <consortium name="RefSeq"/>
        </authorList>
    </citation>
    <scope>IDENTIFICATION</scope>
    <source>
        <tissue evidence="2">Leaf</tissue>
    </source>
</reference>
<organism evidence="1 2">
    <name type="scientific">Nicotiana tabacum</name>
    <name type="common">Common tobacco</name>
    <dbReference type="NCBI Taxonomy" id="4097"/>
    <lineage>
        <taxon>Eukaryota</taxon>
        <taxon>Viridiplantae</taxon>
        <taxon>Streptophyta</taxon>
        <taxon>Embryophyta</taxon>
        <taxon>Tracheophyta</taxon>
        <taxon>Spermatophyta</taxon>
        <taxon>Magnoliopsida</taxon>
        <taxon>eudicotyledons</taxon>
        <taxon>Gunneridae</taxon>
        <taxon>Pentapetalae</taxon>
        <taxon>asterids</taxon>
        <taxon>lamiids</taxon>
        <taxon>Solanales</taxon>
        <taxon>Solanaceae</taxon>
        <taxon>Nicotianoideae</taxon>
        <taxon>Nicotianeae</taxon>
        <taxon>Nicotiana</taxon>
    </lineage>
</organism>
<protein>
    <submittedName>
        <fullName evidence="2">Uncharacterized protein LOC142177196</fullName>
    </submittedName>
</protein>
<dbReference type="RefSeq" id="XP_075101763.1">
    <property type="nucleotide sequence ID" value="XM_075245662.1"/>
</dbReference>
<proteinExistence type="predicted"/>
<dbReference type="Proteomes" id="UP000790787">
    <property type="component" value="Chromosome 23"/>
</dbReference>
<keyword evidence="1" id="KW-1185">Reference proteome</keyword>
<reference evidence="1" key="1">
    <citation type="journal article" date="2014" name="Nat. Commun.">
        <title>The tobacco genome sequence and its comparison with those of tomato and potato.</title>
        <authorList>
            <person name="Sierro N."/>
            <person name="Battey J.N."/>
            <person name="Ouadi S."/>
            <person name="Bakaher N."/>
            <person name="Bovet L."/>
            <person name="Willig A."/>
            <person name="Goepfert S."/>
            <person name="Peitsch M.C."/>
            <person name="Ivanov N.V."/>
        </authorList>
    </citation>
    <scope>NUCLEOTIDE SEQUENCE [LARGE SCALE GENOMIC DNA]</scope>
</reference>
<name>A0AC58TWZ6_TOBAC</name>
<gene>
    <name evidence="2" type="primary">LOC142177196</name>
</gene>
<evidence type="ECO:0000313" key="2">
    <source>
        <dbReference type="RefSeq" id="XP_075101763.1"/>
    </source>
</evidence>
<accession>A0AC58TWZ6</accession>